<dbReference type="InterPro" id="IPR014931">
    <property type="entry name" value="DUF1805"/>
</dbReference>
<keyword evidence="2" id="KW-1185">Reference proteome</keyword>
<dbReference type="Proteomes" id="UP001168338">
    <property type="component" value="Unassembled WGS sequence"/>
</dbReference>
<protein>
    <submittedName>
        <fullName evidence="1">DUF1805 domain-containing protein</fullName>
    </submittedName>
</protein>
<dbReference type="RefSeq" id="WP_301663932.1">
    <property type="nucleotide sequence ID" value="NZ_VCYH01000004.1"/>
</dbReference>
<name>A0ABT8MA52_9EURY</name>
<dbReference type="Gene3D" id="3.30.1980.10">
    <property type="entry name" value="Hypothetical protein YunC"/>
    <property type="match status" value="1"/>
</dbReference>
<proteinExistence type="predicted"/>
<reference evidence="1" key="1">
    <citation type="submission" date="2019-05" db="EMBL/GenBank/DDBJ databases">
        <title>Methanoculleus sp. FWC-SCC1, a methanogenic archaeon isolated from deep marine cold seep.</title>
        <authorList>
            <person name="Chen Y.-W."/>
            <person name="Chen S.-C."/>
            <person name="Teng N.-H."/>
            <person name="Lai M.-C."/>
        </authorList>
    </citation>
    <scope>NUCLEOTIDE SEQUENCE</scope>
    <source>
        <strain evidence="1">FWC-SCC1</strain>
    </source>
</reference>
<dbReference type="InterPro" id="IPR036493">
    <property type="entry name" value="YunC_sf"/>
</dbReference>
<evidence type="ECO:0000313" key="2">
    <source>
        <dbReference type="Proteomes" id="UP001168338"/>
    </source>
</evidence>
<organism evidence="1 2">
    <name type="scientific">Methanoculleus frigidifontis</name>
    <dbReference type="NCBI Taxonomy" id="2584085"/>
    <lineage>
        <taxon>Archaea</taxon>
        <taxon>Methanobacteriati</taxon>
        <taxon>Methanobacteriota</taxon>
        <taxon>Stenosarchaea group</taxon>
        <taxon>Methanomicrobia</taxon>
        <taxon>Methanomicrobiales</taxon>
        <taxon>Methanomicrobiaceae</taxon>
        <taxon>Methanoculleus</taxon>
    </lineage>
</organism>
<gene>
    <name evidence="1" type="ORF">FGU65_07945</name>
</gene>
<dbReference type="SUPFAM" id="SSF102891">
    <property type="entry name" value="Hypothetical protein Ta1206"/>
    <property type="match status" value="1"/>
</dbReference>
<dbReference type="EMBL" id="VCYH01000004">
    <property type="protein sequence ID" value="MDN7024817.1"/>
    <property type="molecule type" value="Genomic_DNA"/>
</dbReference>
<comment type="caution">
    <text evidence="1">The sequence shown here is derived from an EMBL/GenBank/DDBJ whole genome shotgun (WGS) entry which is preliminary data.</text>
</comment>
<sequence>MQQEMMHERIRLQYKDAYGYTIPVGSTVLLAAVTEDGMIGTAGFDIEALENLGIPAAVVHAGEGIEIERISDLLDGEVVAANLHATQRRVEVGMSGREALERM</sequence>
<accession>A0ABT8MA52</accession>
<dbReference type="Pfam" id="PF08827">
    <property type="entry name" value="DUF1805"/>
    <property type="match status" value="1"/>
</dbReference>
<evidence type="ECO:0000313" key="1">
    <source>
        <dbReference type="EMBL" id="MDN7024817.1"/>
    </source>
</evidence>